<evidence type="ECO:0000313" key="3">
    <source>
        <dbReference type="Proteomes" id="UP001139701"/>
    </source>
</evidence>
<comment type="caution">
    <text evidence="2">The sequence shown here is derived from an EMBL/GenBank/DDBJ whole genome shotgun (WGS) entry which is preliminary data.</text>
</comment>
<evidence type="ECO:0000256" key="1">
    <source>
        <dbReference type="SAM" id="MobiDB-lite"/>
    </source>
</evidence>
<reference evidence="2" key="1">
    <citation type="submission" date="2022-02" db="EMBL/GenBank/DDBJ databases">
        <title>Acinetobacter A3.8 sp. nov., isolated from Sediment (Zhairuo Island).</title>
        <authorList>
            <person name="Zheng K."/>
        </authorList>
    </citation>
    <scope>NUCLEOTIDE SEQUENCE</scope>
    <source>
        <strain evidence="2">A3.8</strain>
    </source>
</reference>
<organism evidence="2 3">
    <name type="scientific">Acinetobacter sedimenti</name>
    <dbReference type="NCBI Taxonomy" id="2919922"/>
    <lineage>
        <taxon>Bacteria</taxon>
        <taxon>Pseudomonadati</taxon>
        <taxon>Pseudomonadota</taxon>
        <taxon>Gammaproteobacteria</taxon>
        <taxon>Moraxellales</taxon>
        <taxon>Moraxellaceae</taxon>
        <taxon>Acinetobacter</taxon>
    </lineage>
</organism>
<sequence length="56" mass="6581">MKLKDMPKIKSRNPVALSPLLHKSGVFETEKPQATHRRERMASKHQLRKTDWQADK</sequence>
<keyword evidence="3" id="KW-1185">Reference proteome</keyword>
<protein>
    <submittedName>
        <fullName evidence="2">Uncharacterized protein</fullName>
    </submittedName>
</protein>
<gene>
    <name evidence="2" type="ORF">MKI79_03715</name>
</gene>
<accession>A0A9X1WW23</accession>
<feature type="region of interest" description="Disordered" evidence="1">
    <location>
        <begin position="1"/>
        <end position="56"/>
    </location>
</feature>
<dbReference type="AlphaFoldDB" id="A0A9X1WW23"/>
<evidence type="ECO:0000313" key="2">
    <source>
        <dbReference type="EMBL" id="MCJ8146025.1"/>
    </source>
</evidence>
<dbReference type="EMBL" id="JAKUML010000004">
    <property type="protein sequence ID" value="MCJ8146025.1"/>
    <property type="molecule type" value="Genomic_DNA"/>
</dbReference>
<proteinExistence type="predicted"/>
<dbReference type="RefSeq" id="WP_241570722.1">
    <property type="nucleotide sequence ID" value="NZ_JAKUML010000004.1"/>
</dbReference>
<feature type="compositionally biased region" description="Basic residues" evidence="1">
    <location>
        <begin position="34"/>
        <end position="47"/>
    </location>
</feature>
<dbReference type="Proteomes" id="UP001139701">
    <property type="component" value="Unassembled WGS sequence"/>
</dbReference>
<name>A0A9X1WW23_9GAMM</name>